<dbReference type="GO" id="GO:0019731">
    <property type="term" value="P:antibacterial humoral response"/>
    <property type="evidence" value="ECO:0007669"/>
    <property type="project" value="TreeGrafter"/>
</dbReference>
<dbReference type="GO" id="GO:0061844">
    <property type="term" value="P:antimicrobial humoral immune response mediated by antimicrobial peptide"/>
    <property type="evidence" value="ECO:0007669"/>
    <property type="project" value="TreeGrafter"/>
</dbReference>
<feature type="region of interest" description="Disordered" evidence="8">
    <location>
        <begin position="19"/>
        <end position="56"/>
    </location>
</feature>
<evidence type="ECO:0000256" key="7">
    <source>
        <dbReference type="ARBA" id="ARBA00023022"/>
    </source>
</evidence>
<reference evidence="11" key="1">
    <citation type="submission" date="2019-04" db="EMBL/GenBank/DDBJ databases">
        <authorList>
            <person name="Alioto T."/>
            <person name="Alioto T."/>
        </authorList>
    </citation>
    <scope>NUCLEOTIDE SEQUENCE [LARGE SCALE GENOMIC DNA]</scope>
</reference>
<evidence type="ECO:0000256" key="4">
    <source>
        <dbReference type="ARBA" id="ARBA00022529"/>
    </source>
</evidence>
<keyword evidence="12" id="KW-1185">Reference proteome</keyword>
<accession>A0A5E4C832</accession>
<protein>
    <recommendedName>
        <fullName evidence="10">Alpha-defensin N-terminal domain-containing protein</fullName>
    </recommendedName>
</protein>
<dbReference type="InterPro" id="IPR016327">
    <property type="entry name" value="Alpha-defensin"/>
</dbReference>
<evidence type="ECO:0000256" key="3">
    <source>
        <dbReference type="ARBA" id="ARBA00022525"/>
    </source>
</evidence>
<dbReference type="AlphaFoldDB" id="A0A5E4C832"/>
<sequence>MRTLALLAALLLLALQAQAEPLPENNDEAPDHRDNEEDQDMAISFAGPEAPGLQRA</sequence>
<comment type="similarity">
    <text evidence="2">Belongs to the alpha-defensin family.</text>
</comment>
<dbReference type="PIRSF" id="PIRSF001875">
    <property type="entry name" value="Alpha-defensin"/>
    <property type="match status" value="1"/>
</dbReference>
<keyword evidence="7" id="KW-0044">Antibiotic</keyword>
<feature type="non-terminal residue" evidence="11">
    <location>
        <position position="56"/>
    </location>
</feature>
<evidence type="ECO:0000256" key="2">
    <source>
        <dbReference type="ARBA" id="ARBA00006519"/>
    </source>
</evidence>
<evidence type="ECO:0000313" key="11">
    <source>
        <dbReference type="EMBL" id="VTJ77299.1"/>
    </source>
</evidence>
<proteinExistence type="inferred from homology"/>
<keyword evidence="5 9" id="KW-0732">Signal</keyword>
<dbReference type="GO" id="GO:0050830">
    <property type="term" value="P:defense response to Gram-positive bacterium"/>
    <property type="evidence" value="ECO:0007669"/>
    <property type="project" value="TreeGrafter"/>
</dbReference>
<dbReference type="GO" id="GO:0002227">
    <property type="term" value="P:innate immune response in mucosa"/>
    <property type="evidence" value="ECO:0007669"/>
    <property type="project" value="TreeGrafter"/>
</dbReference>
<dbReference type="SMART" id="SM01418">
    <property type="entry name" value="Defensin_propep"/>
    <property type="match status" value="1"/>
</dbReference>
<evidence type="ECO:0000256" key="5">
    <source>
        <dbReference type="ARBA" id="ARBA00022729"/>
    </source>
</evidence>
<keyword evidence="6" id="KW-0211">Defensin</keyword>
<keyword evidence="4" id="KW-0929">Antimicrobial</keyword>
<dbReference type="GO" id="GO:0005615">
    <property type="term" value="C:extracellular space"/>
    <property type="evidence" value="ECO:0007669"/>
    <property type="project" value="InterPro"/>
</dbReference>
<name>A0A5E4C832_MARMO</name>
<comment type="subcellular location">
    <subcellularLocation>
        <location evidence="1">Secreted</location>
    </subcellularLocation>
</comment>
<organism evidence="11 12">
    <name type="scientific">Marmota monax</name>
    <name type="common">Woodchuck</name>
    <dbReference type="NCBI Taxonomy" id="9995"/>
    <lineage>
        <taxon>Eukaryota</taxon>
        <taxon>Metazoa</taxon>
        <taxon>Chordata</taxon>
        <taxon>Craniata</taxon>
        <taxon>Vertebrata</taxon>
        <taxon>Euteleostomi</taxon>
        <taxon>Mammalia</taxon>
        <taxon>Eutheria</taxon>
        <taxon>Euarchontoglires</taxon>
        <taxon>Glires</taxon>
        <taxon>Rodentia</taxon>
        <taxon>Sciuromorpha</taxon>
        <taxon>Sciuridae</taxon>
        <taxon>Xerinae</taxon>
        <taxon>Marmotini</taxon>
        <taxon>Marmota</taxon>
    </lineage>
</organism>
<keyword evidence="3" id="KW-0964">Secreted</keyword>
<dbReference type="GO" id="GO:0031012">
    <property type="term" value="C:extracellular matrix"/>
    <property type="evidence" value="ECO:0007669"/>
    <property type="project" value="TreeGrafter"/>
</dbReference>
<feature type="domain" description="Alpha-defensin N-terminal" evidence="10">
    <location>
        <begin position="1"/>
        <end position="50"/>
    </location>
</feature>
<evidence type="ECO:0000313" key="12">
    <source>
        <dbReference type="Proteomes" id="UP000335636"/>
    </source>
</evidence>
<evidence type="ECO:0000256" key="9">
    <source>
        <dbReference type="SAM" id="SignalP"/>
    </source>
</evidence>
<evidence type="ECO:0000256" key="6">
    <source>
        <dbReference type="ARBA" id="ARBA00022940"/>
    </source>
</evidence>
<dbReference type="InterPro" id="IPR002366">
    <property type="entry name" value="Alpha-defensin_N"/>
</dbReference>
<comment type="caution">
    <text evidence="11">The sequence shown here is derived from an EMBL/GenBank/DDBJ whole genome shotgun (WGS) entry which is preliminary data.</text>
</comment>
<feature type="chain" id="PRO_5022744747" description="Alpha-defensin N-terminal domain-containing protein" evidence="9">
    <location>
        <begin position="20"/>
        <end position="56"/>
    </location>
</feature>
<dbReference type="PANTHER" id="PTHR11876">
    <property type="entry name" value="ALPHA-DEFENSIN 1"/>
    <property type="match status" value="1"/>
</dbReference>
<evidence type="ECO:0000256" key="1">
    <source>
        <dbReference type="ARBA" id="ARBA00004613"/>
    </source>
</evidence>
<gene>
    <name evidence="11" type="ORF">MONAX_5E028026</name>
</gene>
<evidence type="ECO:0000256" key="8">
    <source>
        <dbReference type="SAM" id="MobiDB-lite"/>
    </source>
</evidence>
<dbReference type="GO" id="GO:0051673">
    <property type="term" value="P:disruption of plasma membrane integrity in another organism"/>
    <property type="evidence" value="ECO:0007669"/>
    <property type="project" value="TreeGrafter"/>
</dbReference>
<dbReference type="PANTHER" id="PTHR11876:SF28">
    <property type="entry name" value="ALPHA-DEFENSIN 1"/>
    <property type="match status" value="1"/>
</dbReference>
<feature type="signal peptide" evidence="9">
    <location>
        <begin position="1"/>
        <end position="19"/>
    </location>
</feature>
<dbReference type="Proteomes" id="UP000335636">
    <property type="component" value="Unassembled WGS sequence"/>
</dbReference>
<dbReference type="GO" id="GO:0050829">
    <property type="term" value="P:defense response to Gram-negative bacterium"/>
    <property type="evidence" value="ECO:0007669"/>
    <property type="project" value="TreeGrafter"/>
</dbReference>
<dbReference type="Pfam" id="PF00879">
    <property type="entry name" value="Defensin_propep"/>
    <property type="match status" value="1"/>
</dbReference>
<dbReference type="GO" id="GO:0071222">
    <property type="term" value="P:cellular response to lipopolysaccharide"/>
    <property type="evidence" value="ECO:0007669"/>
    <property type="project" value="TreeGrafter"/>
</dbReference>
<evidence type="ECO:0000259" key="10">
    <source>
        <dbReference type="SMART" id="SM01418"/>
    </source>
</evidence>
<dbReference type="EMBL" id="CABDUW010000960">
    <property type="protein sequence ID" value="VTJ77299.1"/>
    <property type="molecule type" value="Genomic_DNA"/>
</dbReference>